<dbReference type="AlphaFoldDB" id="A0A3M8D0C1"/>
<gene>
    <name evidence="5" type="ORF">EDM58_07725</name>
</gene>
<proteinExistence type="predicted"/>
<dbReference type="SMART" id="SM00382">
    <property type="entry name" value="AAA"/>
    <property type="match status" value="1"/>
</dbReference>
<dbReference type="InterPro" id="IPR017871">
    <property type="entry name" value="ABC_transporter-like_CS"/>
</dbReference>
<keyword evidence="1" id="KW-0813">Transport</keyword>
<evidence type="ECO:0000259" key="4">
    <source>
        <dbReference type="PROSITE" id="PS50893"/>
    </source>
</evidence>
<dbReference type="GO" id="GO:0005524">
    <property type="term" value="F:ATP binding"/>
    <property type="evidence" value="ECO:0007669"/>
    <property type="project" value="UniProtKB-KW"/>
</dbReference>
<dbReference type="InterPro" id="IPR003593">
    <property type="entry name" value="AAA+_ATPase"/>
</dbReference>
<dbReference type="InterPro" id="IPR003439">
    <property type="entry name" value="ABC_transporter-like_ATP-bd"/>
</dbReference>
<evidence type="ECO:0000256" key="1">
    <source>
        <dbReference type="ARBA" id="ARBA00022448"/>
    </source>
</evidence>
<protein>
    <submittedName>
        <fullName evidence="5">ABC transporter ATP-binding protein</fullName>
    </submittedName>
</protein>
<dbReference type="PROSITE" id="PS00211">
    <property type="entry name" value="ABC_TRANSPORTER_1"/>
    <property type="match status" value="1"/>
</dbReference>
<dbReference type="PANTHER" id="PTHR42788:SF13">
    <property type="entry name" value="ALIPHATIC SULFONATES IMPORT ATP-BINDING PROTEIN SSUB"/>
    <property type="match status" value="1"/>
</dbReference>
<dbReference type="InterPro" id="IPR050166">
    <property type="entry name" value="ABC_transporter_ATP-bind"/>
</dbReference>
<dbReference type="GO" id="GO:0016887">
    <property type="term" value="F:ATP hydrolysis activity"/>
    <property type="evidence" value="ECO:0007669"/>
    <property type="project" value="InterPro"/>
</dbReference>
<dbReference type="InterPro" id="IPR027417">
    <property type="entry name" value="P-loop_NTPase"/>
</dbReference>
<evidence type="ECO:0000313" key="6">
    <source>
        <dbReference type="Proteomes" id="UP000281915"/>
    </source>
</evidence>
<evidence type="ECO:0000256" key="2">
    <source>
        <dbReference type="ARBA" id="ARBA00022741"/>
    </source>
</evidence>
<feature type="domain" description="ABC transporter" evidence="4">
    <location>
        <begin position="8"/>
        <end position="239"/>
    </location>
</feature>
<name>A0A3M8D0C1_9BACL</name>
<dbReference type="SUPFAM" id="SSF52540">
    <property type="entry name" value="P-loop containing nucleoside triphosphate hydrolases"/>
    <property type="match status" value="1"/>
</dbReference>
<accession>A0A3M8D0C1</accession>
<dbReference type="Gene3D" id="3.40.50.300">
    <property type="entry name" value="P-loop containing nucleotide triphosphate hydrolases"/>
    <property type="match status" value="1"/>
</dbReference>
<dbReference type="PROSITE" id="PS50893">
    <property type="entry name" value="ABC_TRANSPORTER_2"/>
    <property type="match status" value="1"/>
</dbReference>
<organism evidence="5 6">
    <name type="scientific">Brevibacillus panacihumi</name>
    <dbReference type="NCBI Taxonomy" id="497735"/>
    <lineage>
        <taxon>Bacteria</taxon>
        <taxon>Bacillati</taxon>
        <taxon>Bacillota</taxon>
        <taxon>Bacilli</taxon>
        <taxon>Bacillales</taxon>
        <taxon>Paenibacillaceae</taxon>
        <taxon>Brevibacillus</taxon>
    </lineage>
</organism>
<sequence>MENKTPAIEIEKLGKVYTRGKEEVTAIQEISLKIPEGKFVSIVGPSGCGKSTFLHIVGGFIPKSSGKVRIRGKEVDKPGPDRGMMFQESALFPWKNVFDNVAWGLEIQGMEKSKRDEIVEHYLKLVNLWDFRKNLPSELSGGMKQRISLARVLAFNPDVLLMDEPFGALDAQTREKMQVELQRIWQESNKSVMFVTHDIDEAVFLSDIVVVFSGRPAVVKEIIEIDFQRPRTLDVHKTQEFMDIRNHIWDLLHQEQGTSDEEGM</sequence>
<dbReference type="Proteomes" id="UP000281915">
    <property type="component" value="Unassembled WGS sequence"/>
</dbReference>
<evidence type="ECO:0000313" key="5">
    <source>
        <dbReference type="EMBL" id="RNB81328.1"/>
    </source>
</evidence>
<dbReference type="EMBL" id="RHHT01000013">
    <property type="protein sequence ID" value="RNB81328.1"/>
    <property type="molecule type" value="Genomic_DNA"/>
</dbReference>
<dbReference type="PANTHER" id="PTHR42788">
    <property type="entry name" value="TAURINE IMPORT ATP-BINDING PROTEIN-RELATED"/>
    <property type="match status" value="1"/>
</dbReference>
<dbReference type="RefSeq" id="WP_122912839.1">
    <property type="nucleotide sequence ID" value="NZ_JBNNOX010000009.1"/>
</dbReference>
<keyword evidence="2" id="KW-0547">Nucleotide-binding</keyword>
<dbReference type="CDD" id="cd03293">
    <property type="entry name" value="ABC_NrtD_SsuB_transporters"/>
    <property type="match status" value="1"/>
</dbReference>
<dbReference type="Pfam" id="PF00005">
    <property type="entry name" value="ABC_tran"/>
    <property type="match status" value="1"/>
</dbReference>
<reference evidence="5 6" key="1">
    <citation type="submission" date="2018-10" db="EMBL/GenBank/DDBJ databases">
        <title>Phylogenomics of Brevibacillus.</title>
        <authorList>
            <person name="Dunlap C."/>
        </authorList>
    </citation>
    <scope>NUCLEOTIDE SEQUENCE [LARGE SCALE GENOMIC DNA]</scope>
    <source>
        <strain evidence="5 6">JCM 15085</strain>
    </source>
</reference>
<evidence type="ECO:0000256" key="3">
    <source>
        <dbReference type="ARBA" id="ARBA00022840"/>
    </source>
</evidence>
<keyword evidence="3 5" id="KW-0067">ATP-binding</keyword>
<comment type="caution">
    <text evidence="5">The sequence shown here is derived from an EMBL/GenBank/DDBJ whole genome shotgun (WGS) entry which is preliminary data.</text>
</comment>